<proteinExistence type="predicted"/>
<reference evidence="1 2" key="1">
    <citation type="journal article" date="2021" name="Hortic Res">
        <title>High-quality reference genome and annotation aids understanding of berry development for evergreen blueberry (Vaccinium darrowii).</title>
        <authorList>
            <person name="Yu J."/>
            <person name="Hulse-Kemp A.M."/>
            <person name="Babiker E."/>
            <person name="Staton M."/>
        </authorList>
    </citation>
    <scope>NUCLEOTIDE SEQUENCE [LARGE SCALE GENOMIC DNA]</scope>
    <source>
        <strain evidence="2">cv. NJ 8807/NJ 8810</strain>
        <tissue evidence="1">Young leaf</tissue>
    </source>
</reference>
<sequence length="161" mass="17115">MDDVAARVSSDDSGKKFATADVNYTPLQHLYVLAQCTPDLSDSDCNNCLQNGISNFSSCCHASLGARVLFPSCYVHYEVYPFYNASVGAAPPPSSPVLPPHTSTASSLGNGRISSQVFIAIVVPIGVALVLFIAGFCFLTSRVTKKYNSLKDNNGKNGKSN</sequence>
<name>A0ACB7XC61_9ERIC</name>
<dbReference type="EMBL" id="CM037156">
    <property type="protein sequence ID" value="KAH7838312.1"/>
    <property type="molecule type" value="Genomic_DNA"/>
</dbReference>
<organism evidence="1 2">
    <name type="scientific">Vaccinium darrowii</name>
    <dbReference type="NCBI Taxonomy" id="229202"/>
    <lineage>
        <taxon>Eukaryota</taxon>
        <taxon>Viridiplantae</taxon>
        <taxon>Streptophyta</taxon>
        <taxon>Embryophyta</taxon>
        <taxon>Tracheophyta</taxon>
        <taxon>Spermatophyta</taxon>
        <taxon>Magnoliopsida</taxon>
        <taxon>eudicotyledons</taxon>
        <taxon>Gunneridae</taxon>
        <taxon>Pentapetalae</taxon>
        <taxon>asterids</taxon>
        <taxon>Ericales</taxon>
        <taxon>Ericaceae</taxon>
        <taxon>Vaccinioideae</taxon>
        <taxon>Vaccinieae</taxon>
        <taxon>Vaccinium</taxon>
    </lineage>
</organism>
<evidence type="ECO:0000313" key="1">
    <source>
        <dbReference type="EMBL" id="KAH7838312.1"/>
    </source>
</evidence>
<protein>
    <submittedName>
        <fullName evidence="1">Uncharacterized protein</fullName>
    </submittedName>
</protein>
<accession>A0ACB7XC61</accession>
<comment type="caution">
    <text evidence="1">The sequence shown here is derived from an EMBL/GenBank/DDBJ whole genome shotgun (WGS) entry which is preliminary data.</text>
</comment>
<dbReference type="Proteomes" id="UP000828048">
    <property type="component" value="Chromosome 6"/>
</dbReference>
<keyword evidence="2" id="KW-1185">Reference proteome</keyword>
<gene>
    <name evidence="1" type="ORF">Vadar_024871</name>
</gene>
<evidence type="ECO:0000313" key="2">
    <source>
        <dbReference type="Proteomes" id="UP000828048"/>
    </source>
</evidence>